<protein>
    <recommendedName>
        <fullName evidence="5">FRIGIDA-like protein</fullName>
    </recommendedName>
</protein>
<keyword evidence="3 5" id="KW-0221">Differentiation</keyword>
<keyword evidence="4 5" id="KW-0287">Flowering</keyword>
<name>A0AAD5GG95_AMBAR</name>
<organism evidence="6 7">
    <name type="scientific">Ambrosia artemisiifolia</name>
    <name type="common">Common ragweed</name>
    <dbReference type="NCBI Taxonomy" id="4212"/>
    <lineage>
        <taxon>Eukaryota</taxon>
        <taxon>Viridiplantae</taxon>
        <taxon>Streptophyta</taxon>
        <taxon>Embryophyta</taxon>
        <taxon>Tracheophyta</taxon>
        <taxon>Spermatophyta</taxon>
        <taxon>Magnoliopsida</taxon>
        <taxon>eudicotyledons</taxon>
        <taxon>Gunneridae</taxon>
        <taxon>Pentapetalae</taxon>
        <taxon>asterids</taxon>
        <taxon>campanulids</taxon>
        <taxon>Asterales</taxon>
        <taxon>Asteraceae</taxon>
        <taxon>Asteroideae</taxon>
        <taxon>Heliantheae alliance</taxon>
        <taxon>Heliantheae</taxon>
        <taxon>Ambrosia</taxon>
    </lineage>
</organism>
<keyword evidence="7" id="KW-1185">Reference proteome</keyword>
<dbReference type="Pfam" id="PF07899">
    <property type="entry name" value="Frigida"/>
    <property type="match status" value="1"/>
</dbReference>
<dbReference type="GO" id="GO:0030154">
    <property type="term" value="P:cell differentiation"/>
    <property type="evidence" value="ECO:0007669"/>
    <property type="project" value="UniProtKB-KW"/>
</dbReference>
<dbReference type="AlphaFoldDB" id="A0AAD5GG95"/>
<comment type="caution">
    <text evidence="6">The sequence shown here is derived from an EMBL/GenBank/DDBJ whole genome shotgun (WGS) entry which is preliminary data.</text>
</comment>
<dbReference type="PANTHER" id="PTHR31791:SF65">
    <property type="entry name" value="FRIGIDA-LIKE PROTEIN"/>
    <property type="match status" value="1"/>
</dbReference>
<dbReference type="EMBL" id="JAMZMK010008485">
    <property type="protein sequence ID" value="KAI7740229.1"/>
    <property type="molecule type" value="Genomic_DNA"/>
</dbReference>
<evidence type="ECO:0000256" key="2">
    <source>
        <dbReference type="ARBA" id="ARBA00022473"/>
    </source>
</evidence>
<dbReference type="InterPro" id="IPR012474">
    <property type="entry name" value="Frigida"/>
</dbReference>
<dbReference type="Proteomes" id="UP001206925">
    <property type="component" value="Unassembled WGS sequence"/>
</dbReference>
<accession>A0AAD5GG95</accession>
<gene>
    <name evidence="6" type="ORF">M8C21_001305</name>
</gene>
<proteinExistence type="inferred from homology"/>
<evidence type="ECO:0000256" key="5">
    <source>
        <dbReference type="RuleBase" id="RU364012"/>
    </source>
</evidence>
<dbReference type="GO" id="GO:0009908">
    <property type="term" value="P:flower development"/>
    <property type="evidence" value="ECO:0007669"/>
    <property type="project" value="UniProtKB-KW"/>
</dbReference>
<comment type="similarity">
    <text evidence="1 5">Belongs to the Frigida family.</text>
</comment>
<dbReference type="PANTHER" id="PTHR31791">
    <property type="entry name" value="FRIGIDA-LIKE PROTEIN 3-RELATED"/>
    <property type="match status" value="1"/>
</dbReference>
<sequence length="111" mass="12171">MLMESLSVLLANVDASTVSKVITEDVKNRAKAIAQEWKPKLDDLDLDANNGNSLEGHAFLQLVTTFGIDSHSVHEDLSTLIPMVARRHQATDICRFHGLFDKMPGPNAMVG</sequence>
<evidence type="ECO:0000313" key="6">
    <source>
        <dbReference type="EMBL" id="KAI7740229.1"/>
    </source>
</evidence>
<evidence type="ECO:0000256" key="4">
    <source>
        <dbReference type="ARBA" id="ARBA00023089"/>
    </source>
</evidence>
<evidence type="ECO:0000256" key="1">
    <source>
        <dbReference type="ARBA" id="ARBA00008956"/>
    </source>
</evidence>
<reference evidence="6" key="1">
    <citation type="submission" date="2022-06" db="EMBL/GenBank/DDBJ databases">
        <title>Uncovering the hologenomic basis of an extraordinary plant invasion.</title>
        <authorList>
            <person name="Bieker V.C."/>
            <person name="Martin M.D."/>
            <person name="Gilbert T."/>
            <person name="Hodgins K."/>
            <person name="Battlay P."/>
            <person name="Petersen B."/>
            <person name="Wilson J."/>
        </authorList>
    </citation>
    <scope>NUCLEOTIDE SEQUENCE</scope>
    <source>
        <strain evidence="6">AA19_3_7</strain>
        <tissue evidence="6">Leaf</tissue>
    </source>
</reference>
<evidence type="ECO:0000256" key="3">
    <source>
        <dbReference type="ARBA" id="ARBA00022782"/>
    </source>
</evidence>
<keyword evidence="2 5" id="KW-0217">Developmental protein</keyword>
<evidence type="ECO:0000313" key="7">
    <source>
        <dbReference type="Proteomes" id="UP001206925"/>
    </source>
</evidence>